<dbReference type="EMBL" id="NBYY01000009">
    <property type="protein sequence ID" value="PCS23594.1"/>
    <property type="molecule type" value="Genomic_DNA"/>
</dbReference>
<protein>
    <submittedName>
        <fullName evidence="1">Mobile element protein</fullName>
    </submittedName>
</protein>
<comment type="caution">
    <text evidence="1">The sequence shown here is derived from an EMBL/GenBank/DDBJ whole genome shotgun (WGS) entry which is preliminary data.</text>
</comment>
<proteinExistence type="predicted"/>
<dbReference type="Proteomes" id="UP000219020">
    <property type="component" value="Unassembled WGS sequence"/>
</dbReference>
<evidence type="ECO:0000313" key="1">
    <source>
        <dbReference type="EMBL" id="PCS23594.1"/>
    </source>
</evidence>
<accession>A0A2A5T614</accession>
<reference evidence="2" key="1">
    <citation type="submission" date="2017-04" db="EMBL/GenBank/DDBJ databases">
        <title>Genome evolution of the luminous symbionts of deep sea anglerfish.</title>
        <authorList>
            <person name="Hendry T.A."/>
        </authorList>
    </citation>
    <scope>NUCLEOTIDE SEQUENCE [LARGE SCALE GENOMIC DNA]</scope>
</reference>
<sequence>MGKDELLPTFLNPLRPKIQQVCADGVYDTSACHHVLKTKE</sequence>
<keyword evidence="2" id="KW-1185">Reference proteome</keyword>
<name>A0A2A5T614_9GAMM</name>
<evidence type="ECO:0000313" key="2">
    <source>
        <dbReference type="Proteomes" id="UP000219020"/>
    </source>
</evidence>
<dbReference type="AlphaFoldDB" id="A0A2A5T614"/>
<gene>
    <name evidence="1" type="ORF">BTN49_0563</name>
</gene>
<organism evidence="1 2">
    <name type="scientific">Candidatus Enterovibrio escicola</name>
    <dbReference type="NCBI Taxonomy" id="1927127"/>
    <lineage>
        <taxon>Bacteria</taxon>
        <taxon>Pseudomonadati</taxon>
        <taxon>Pseudomonadota</taxon>
        <taxon>Gammaproteobacteria</taxon>
        <taxon>Vibrionales</taxon>
        <taxon>Vibrionaceae</taxon>
        <taxon>Enterovibrio</taxon>
    </lineage>
</organism>